<dbReference type="AlphaFoldDB" id="A0A6J7L392"/>
<sequence>MATYECVDEMTIEATPPECFESLMAEVAGHSTWWEPFVVARPRAQSRADDEGAGNYLKAKSEERQETALETELRASAGGTTDRYWSTTRRSIQVTGIETNRRVVMKEVDGDFRGVEEWTFEPMDADRTLVRVHWLTQPHGRMRLKSLLGGVVDDHSLIVREGFRGMERHIWERRRMHRHG</sequence>
<name>A0A6J7L392_9ZZZZ</name>
<gene>
    <name evidence="1" type="ORF">UFOPK3772_02318</name>
</gene>
<organism evidence="1">
    <name type="scientific">freshwater metagenome</name>
    <dbReference type="NCBI Taxonomy" id="449393"/>
    <lineage>
        <taxon>unclassified sequences</taxon>
        <taxon>metagenomes</taxon>
        <taxon>ecological metagenomes</taxon>
    </lineage>
</organism>
<evidence type="ECO:0000313" key="1">
    <source>
        <dbReference type="EMBL" id="CAB4962650.1"/>
    </source>
</evidence>
<protein>
    <submittedName>
        <fullName evidence="1">Unannotated protein</fullName>
    </submittedName>
</protein>
<reference evidence="1" key="1">
    <citation type="submission" date="2020-05" db="EMBL/GenBank/DDBJ databases">
        <authorList>
            <person name="Chiriac C."/>
            <person name="Salcher M."/>
            <person name="Ghai R."/>
            <person name="Kavagutti S V."/>
        </authorList>
    </citation>
    <scope>NUCLEOTIDE SEQUENCE</scope>
</reference>
<dbReference type="SUPFAM" id="SSF55961">
    <property type="entry name" value="Bet v1-like"/>
    <property type="match status" value="1"/>
</dbReference>
<accession>A0A6J7L392</accession>
<dbReference type="EMBL" id="CAFBNE010000084">
    <property type="protein sequence ID" value="CAB4962650.1"/>
    <property type="molecule type" value="Genomic_DNA"/>
</dbReference>
<proteinExistence type="predicted"/>